<sequence length="177" mass="20628">MLKLLQENFGLYLATFIMWGFLMAFLYNMVKKSSSPNGDKTVMWMALAMFISYMASDPLLNIAFGYNMLDSSFAYVIWAGSDLLMLAVIWLVAHQKTFLEVPAKLYIYTGLLVNTSLFLGMYYDINYTYTGEWWFWDFYTITVNLMDMMMLIALFCNKDFLGLVKLYRSMRGQTKLA</sequence>
<evidence type="ECO:0000313" key="3">
    <source>
        <dbReference type="Proteomes" id="UP000264605"/>
    </source>
</evidence>
<organism evidence="2 3">
    <name type="scientific">Pseudoalteromonas lipolytica</name>
    <dbReference type="NCBI Taxonomy" id="570156"/>
    <lineage>
        <taxon>Bacteria</taxon>
        <taxon>Pseudomonadati</taxon>
        <taxon>Pseudomonadota</taxon>
        <taxon>Gammaproteobacteria</taxon>
        <taxon>Alteromonadales</taxon>
        <taxon>Pseudoalteromonadaceae</taxon>
        <taxon>Pseudoalteromonas</taxon>
    </lineage>
</organism>
<evidence type="ECO:0000313" key="2">
    <source>
        <dbReference type="EMBL" id="AXV64383.1"/>
    </source>
</evidence>
<feature type="transmembrane region" description="Helical" evidence="1">
    <location>
        <begin position="135"/>
        <end position="156"/>
    </location>
</feature>
<proteinExistence type="predicted"/>
<feature type="transmembrane region" description="Helical" evidence="1">
    <location>
        <begin position="42"/>
        <end position="66"/>
    </location>
</feature>
<reference evidence="2 3" key="1">
    <citation type="submission" date="2018-08" db="EMBL/GenBank/DDBJ databases">
        <title>Draft genome sequence of Pseudoalteromonas donghaensis HJ51.</title>
        <authorList>
            <person name="Oh J."/>
            <person name="Roh D."/>
        </authorList>
    </citation>
    <scope>NUCLEOTIDE SEQUENCE [LARGE SCALE GENOMIC DNA]</scope>
    <source>
        <strain evidence="2 3">HJ51</strain>
    </source>
</reference>
<dbReference type="Proteomes" id="UP000264605">
    <property type="component" value="Chromosome"/>
</dbReference>
<evidence type="ECO:0000256" key="1">
    <source>
        <dbReference type="SAM" id="Phobius"/>
    </source>
</evidence>
<name>A0AAD0RXE9_9GAMM</name>
<feature type="transmembrane region" description="Helical" evidence="1">
    <location>
        <begin position="105"/>
        <end position="123"/>
    </location>
</feature>
<evidence type="ECO:0008006" key="4">
    <source>
        <dbReference type="Google" id="ProtNLM"/>
    </source>
</evidence>
<keyword evidence="1" id="KW-0472">Membrane</keyword>
<feature type="transmembrane region" description="Helical" evidence="1">
    <location>
        <begin position="72"/>
        <end position="93"/>
    </location>
</feature>
<feature type="transmembrane region" description="Helical" evidence="1">
    <location>
        <begin position="12"/>
        <end position="30"/>
    </location>
</feature>
<dbReference type="EMBL" id="CP032090">
    <property type="protein sequence ID" value="AXV64383.1"/>
    <property type="molecule type" value="Genomic_DNA"/>
</dbReference>
<dbReference type="RefSeq" id="WP_083202695.1">
    <property type="nucleotide sequence ID" value="NZ_CP032090.1"/>
</dbReference>
<dbReference type="AlphaFoldDB" id="A0AAD0RXE9"/>
<keyword evidence="1" id="KW-0812">Transmembrane</keyword>
<keyword evidence="1" id="KW-1133">Transmembrane helix</keyword>
<accession>A0AAD0RXE9</accession>
<gene>
    <name evidence="2" type="ORF">D0907_03350</name>
</gene>
<dbReference type="KEGG" id="pdj:D0907_03350"/>
<dbReference type="GeneID" id="99504482"/>
<protein>
    <recommendedName>
        <fullName evidence="4">Membrane protein triplicated sequence</fullName>
    </recommendedName>
</protein>